<sequence length="178" mass="19743">MDPVPEIVEKKPHVVFIPFPAQSHIKCMLKLARLLHQKGFYITFINTHTNHKRLVDSSGLEEAPGFWLKTVPDGLSSATDNEPTEAMSKLIGYLGTNFFNSFLEVVSGLENPVTCIVCDGFMTFTNAIGAAEKLKIPIMLFWIIAACGFMGVYQAKILLEKEIIPLKGQVSLHCICDT</sequence>
<evidence type="ECO:0000313" key="3">
    <source>
        <dbReference type="Proteomes" id="UP001206925"/>
    </source>
</evidence>
<dbReference type="AlphaFoldDB" id="A0AAD5CCP7"/>
<proteinExistence type="inferred from homology"/>
<dbReference type="GO" id="GO:0080044">
    <property type="term" value="F:quercetin 7-O-glucosyltransferase activity"/>
    <property type="evidence" value="ECO:0007669"/>
    <property type="project" value="TreeGrafter"/>
</dbReference>
<dbReference type="Gene3D" id="3.40.50.2000">
    <property type="entry name" value="Glycogen Phosphorylase B"/>
    <property type="match status" value="1"/>
</dbReference>
<dbReference type="SUPFAM" id="SSF53756">
    <property type="entry name" value="UDP-Glycosyltransferase/glycogen phosphorylase"/>
    <property type="match status" value="1"/>
</dbReference>
<gene>
    <name evidence="2" type="ORF">M8C21_018606</name>
</gene>
<evidence type="ECO:0000256" key="1">
    <source>
        <dbReference type="ARBA" id="ARBA00009995"/>
    </source>
</evidence>
<dbReference type="PANTHER" id="PTHR11926">
    <property type="entry name" value="GLUCOSYL/GLUCURONOSYL TRANSFERASES"/>
    <property type="match status" value="1"/>
</dbReference>
<dbReference type="PANTHER" id="PTHR11926:SF1503">
    <property type="entry name" value="GLYCOSYLTRANSFERASE"/>
    <property type="match status" value="1"/>
</dbReference>
<comment type="caution">
    <text evidence="2">The sequence shown here is derived from an EMBL/GenBank/DDBJ whole genome shotgun (WGS) entry which is preliminary data.</text>
</comment>
<reference evidence="2" key="1">
    <citation type="submission" date="2022-06" db="EMBL/GenBank/DDBJ databases">
        <title>Uncovering the hologenomic basis of an extraordinary plant invasion.</title>
        <authorList>
            <person name="Bieker V.C."/>
            <person name="Martin M.D."/>
            <person name="Gilbert T."/>
            <person name="Hodgins K."/>
            <person name="Battlay P."/>
            <person name="Petersen B."/>
            <person name="Wilson J."/>
        </authorList>
    </citation>
    <scope>NUCLEOTIDE SEQUENCE</scope>
    <source>
        <strain evidence="2">AA19_3_7</strain>
        <tissue evidence="2">Leaf</tissue>
    </source>
</reference>
<dbReference type="GO" id="GO:0080043">
    <property type="term" value="F:quercetin 3-O-glucosyltransferase activity"/>
    <property type="evidence" value="ECO:0007669"/>
    <property type="project" value="TreeGrafter"/>
</dbReference>
<protein>
    <submittedName>
        <fullName evidence="2">Uncharacterized protein</fullName>
    </submittedName>
</protein>
<dbReference type="Proteomes" id="UP001206925">
    <property type="component" value="Unassembled WGS sequence"/>
</dbReference>
<name>A0AAD5CCP7_AMBAR</name>
<comment type="similarity">
    <text evidence="1">Belongs to the UDP-glycosyltransferase family.</text>
</comment>
<accession>A0AAD5CCP7</accession>
<organism evidence="2 3">
    <name type="scientific">Ambrosia artemisiifolia</name>
    <name type="common">Common ragweed</name>
    <dbReference type="NCBI Taxonomy" id="4212"/>
    <lineage>
        <taxon>Eukaryota</taxon>
        <taxon>Viridiplantae</taxon>
        <taxon>Streptophyta</taxon>
        <taxon>Embryophyta</taxon>
        <taxon>Tracheophyta</taxon>
        <taxon>Spermatophyta</taxon>
        <taxon>Magnoliopsida</taxon>
        <taxon>eudicotyledons</taxon>
        <taxon>Gunneridae</taxon>
        <taxon>Pentapetalae</taxon>
        <taxon>asterids</taxon>
        <taxon>campanulids</taxon>
        <taxon>Asterales</taxon>
        <taxon>Asteraceae</taxon>
        <taxon>Asteroideae</taxon>
        <taxon>Heliantheae alliance</taxon>
        <taxon>Heliantheae</taxon>
        <taxon>Ambrosia</taxon>
    </lineage>
</organism>
<dbReference type="EMBL" id="JAMZMK010008730">
    <property type="protein sequence ID" value="KAI7738755.1"/>
    <property type="molecule type" value="Genomic_DNA"/>
</dbReference>
<keyword evidence="3" id="KW-1185">Reference proteome</keyword>
<evidence type="ECO:0000313" key="2">
    <source>
        <dbReference type="EMBL" id="KAI7738755.1"/>
    </source>
</evidence>